<dbReference type="SUPFAM" id="SSF47954">
    <property type="entry name" value="Cyclin-like"/>
    <property type="match status" value="2"/>
</dbReference>
<evidence type="ECO:0000256" key="4">
    <source>
        <dbReference type="ARBA" id="ARBA00023306"/>
    </source>
</evidence>
<keyword evidence="7" id="KW-0472">Membrane</keyword>
<dbReference type="SMART" id="SM00385">
    <property type="entry name" value="CYCLIN"/>
    <property type="match status" value="1"/>
</dbReference>
<dbReference type="Gene3D" id="1.10.472.10">
    <property type="entry name" value="Cyclin-like"/>
    <property type="match status" value="2"/>
</dbReference>
<protein>
    <recommendedName>
        <fullName evidence="5">B-like cyclin</fullName>
    </recommendedName>
</protein>
<evidence type="ECO:0000256" key="6">
    <source>
        <dbReference type="RuleBase" id="RU000383"/>
    </source>
</evidence>
<dbReference type="PANTHER" id="PTHR10177">
    <property type="entry name" value="CYCLINS"/>
    <property type="match status" value="1"/>
</dbReference>
<dbReference type="Proteomes" id="UP000290289">
    <property type="component" value="Chromosome 15"/>
</dbReference>
<comment type="subunit">
    <text evidence="1">Interacts with the CDC2 protein kinase to form a serine/threonine kinase holoenzyme complex also known as maturation promoting factor (MPF). The cyclin subunit imparts substrate specificity to the complex.</text>
</comment>
<dbReference type="Pfam" id="PF00134">
    <property type="entry name" value="Cyclin_N"/>
    <property type="match status" value="2"/>
</dbReference>
<evidence type="ECO:0000259" key="8">
    <source>
        <dbReference type="SMART" id="SM00385"/>
    </source>
</evidence>
<evidence type="ECO:0000256" key="2">
    <source>
        <dbReference type="ARBA" id="ARBA00022618"/>
    </source>
</evidence>
<keyword evidence="2" id="KW-0132">Cell division</keyword>
<keyword evidence="7" id="KW-1133">Transmembrane helix</keyword>
<dbReference type="InterPro" id="IPR013763">
    <property type="entry name" value="Cyclin-like_dom"/>
</dbReference>
<keyword evidence="3 6" id="KW-0195">Cyclin</keyword>
<feature type="transmembrane region" description="Helical" evidence="7">
    <location>
        <begin position="96"/>
        <end position="113"/>
    </location>
</feature>
<dbReference type="AlphaFoldDB" id="A0A498HQ36"/>
<gene>
    <name evidence="9" type="ORF">DVH24_012544</name>
</gene>
<keyword evidence="7" id="KW-0812">Transmembrane</keyword>
<evidence type="ECO:0000256" key="5">
    <source>
        <dbReference type="ARBA" id="ARBA00032263"/>
    </source>
</evidence>
<evidence type="ECO:0000256" key="7">
    <source>
        <dbReference type="SAM" id="Phobius"/>
    </source>
</evidence>
<keyword evidence="10" id="KW-1185">Reference proteome</keyword>
<evidence type="ECO:0000256" key="1">
    <source>
        <dbReference type="ARBA" id="ARBA00011177"/>
    </source>
</evidence>
<dbReference type="InterPro" id="IPR036915">
    <property type="entry name" value="Cyclin-like_sf"/>
</dbReference>
<dbReference type="Pfam" id="PF02984">
    <property type="entry name" value="Cyclin_C"/>
    <property type="match status" value="1"/>
</dbReference>
<evidence type="ECO:0000313" key="10">
    <source>
        <dbReference type="Proteomes" id="UP000290289"/>
    </source>
</evidence>
<reference evidence="9 10" key="1">
    <citation type="submission" date="2018-10" db="EMBL/GenBank/DDBJ databases">
        <title>A high-quality apple genome assembly.</title>
        <authorList>
            <person name="Hu J."/>
        </authorList>
    </citation>
    <scope>NUCLEOTIDE SEQUENCE [LARGE SCALE GENOMIC DNA]</scope>
    <source>
        <strain evidence="10">cv. HFTH1</strain>
        <tissue evidence="9">Young leaf</tissue>
    </source>
</reference>
<dbReference type="EMBL" id="RDQH01000341">
    <property type="protein sequence ID" value="RXH72860.1"/>
    <property type="molecule type" value="Genomic_DNA"/>
</dbReference>
<feature type="domain" description="Cyclin-like" evidence="8">
    <location>
        <begin position="104"/>
        <end position="198"/>
    </location>
</feature>
<evidence type="ECO:0000256" key="3">
    <source>
        <dbReference type="ARBA" id="ARBA00023127"/>
    </source>
</evidence>
<proteinExistence type="inferred from homology"/>
<dbReference type="GO" id="GO:0051301">
    <property type="term" value="P:cell division"/>
    <property type="evidence" value="ECO:0007669"/>
    <property type="project" value="UniProtKB-KW"/>
</dbReference>
<keyword evidence="4" id="KW-0131">Cell cycle</keyword>
<accession>A0A498HQ36</accession>
<dbReference type="InterPro" id="IPR004367">
    <property type="entry name" value="Cyclin_C-dom"/>
</dbReference>
<dbReference type="InterPro" id="IPR006671">
    <property type="entry name" value="Cyclin_N"/>
</dbReference>
<name>A0A498HQ36_MALDO</name>
<sequence>MKRKRDENGDPLSRDLSCRESDSFFFNGDCGEDKPILNLNNYCDGFALEEDHLQNLILREIEFGFEKGRRFGDSHLGFERSIGIHHMGSPISIQKVFSNGNLIVFLSLVFLGFQRRRALGFHPRTAYLCMTYFDRFISLRQIPVNNKEAVFRLLSVACLSLVAKMEEQSIPSLSQYEVENPHLFEVKLIQRMELTVLGALEWKMNMITPFSFIDYFVSKLCQESLSDVKSKIAGLLLSIITEINSMHQRPSAVAAAATLMALDQKLTKEALELKINSVSELKFLEISFLAKKETMDGGNDDDPLSPDLSCQENPEFLYDEVPVENPDDGINNLIDIEIGFGFQRDEALIIPNWVLEVRSESITWALNKTAAFGFQSSTVVYLFVTYFDRFISLTSIAMPIVEERPEIRLLSVACLSLAAWTERMMLPPLSQHEDGDYFFATGSIVQKAHGVVTALGWDMDIITPFAFLDYLVSKLWQEFPSDVKFQIAAHLRSVMTEINLMHHRPSAVAAAATLMALDQNLTNESLNVRISVPDLNFLETVSFFGSLINLISWLIKWIKDWILLNGLINLGLVGPCVAGRCVFLVPSNAGAVRWLKVNNPKGAVNVVENSSVTAEK</sequence>
<comment type="similarity">
    <text evidence="6">Belongs to the cyclin family.</text>
</comment>
<dbReference type="InterPro" id="IPR039361">
    <property type="entry name" value="Cyclin"/>
</dbReference>
<evidence type="ECO:0000313" key="9">
    <source>
        <dbReference type="EMBL" id="RXH72860.1"/>
    </source>
</evidence>
<organism evidence="9 10">
    <name type="scientific">Malus domestica</name>
    <name type="common">Apple</name>
    <name type="synonym">Pyrus malus</name>
    <dbReference type="NCBI Taxonomy" id="3750"/>
    <lineage>
        <taxon>Eukaryota</taxon>
        <taxon>Viridiplantae</taxon>
        <taxon>Streptophyta</taxon>
        <taxon>Embryophyta</taxon>
        <taxon>Tracheophyta</taxon>
        <taxon>Spermatophyta</taxon>
        <taxon>Magnoliopsida</taxon>
        <taxon>eudicotyledons</taxon>
        <taxon>Gunneridae</taxon>
        <taxon>Pentapetalae</taxon>
        <taxon>rosids</taxon>
        <taxon>fabids</taxon>
        <taxon>Rosales</taxon>
        <taxon>Rosaceae</taxon>
        <taxon>Amygdaloideae</taxon>
        <taxon>Maleae</taxon>
        <taxon>Malus</taxon>
    </lineage>
</organism>
<dbReference type="STRING" id="3750.A0A498HQ36"/>
<comment type="caution">
    <text evidence="9">The sequence shown here is derived from an EMBL/GenBank/DDBJ whole genome shotgun (WGS) entry which is preliminary data.</text>
</comment>